<keyword evidence="5 6" id="KW-0804">Transcription</keyword>
<comment type="similarity">
    <text evidence="1 6">Belongs to the sigma-70 factor family. ECF subfamily.</text>
</comment>
<dbReference type="Pfam" id="PF04542">
    <property type="entry name" value="Sigma70_r2"/>
    <property type="match status" value="1"/>
</dbReference>
<dbReference type="Gene3D" id="1.10.1740.10">
    <property type="match status" value="1"/>
</dbReference>
<organism evidence="9 10">
    <name type="scientific">Paenibacillus oleatilyticus</name>
    <dbReference type="NCBI Taxonomy" id="2594886"/>
    <lineage>
        <taxon>Bacteria</taxon>
        <taxon>Bacillati</taxon>
        <taxon>Bacillota</taxon>
        <taxon>Bacilli</taxon>
        <taxon>Bacillales</taxon>
        <taxon>Paenibacillaceae</taxon>
        <taxon>Paenibacillus</taxon>
    </lineage>
</organism>
<dbReference type="InterPro" id="IPR014284">
    <property type="entry name" value="RNA_pol_sigma-70_dom"/>
</dbReference>
<dbReference type="InterPro" id="IPR013325">
    <property type="entry name" value="RNA_pol_sigma_r2"/>
</dbReference>
<evidence type="ECO:0000256" key="2">
    <source>
        <dbReference type="ARBA" id="ARBA00023015"/>
    </source>
</evidence>
<gene>
    <name evidence="9" type="ORF">ACEU3E_35005</name>
</gene>
<dbReference type="SUPFAM" id="SSF88659">
    <property type="entry name" value="Sigma3 and sigma4 domains of RNA polymerase sigma factors"/>
    <property type="match status" value="1"/>
</dbReference>
<name>A0ABV4VCM7_9BACL</name>
<dbReference type="InterPro" id="IPR036388">
    <property type="entry name" value="WH-like_DNA-bd_sf"/>
</dbReference>
<proteinExistence type="inferred from homology"/>
<dbReference type="InterPro" id="IPR039425">
    <property type="entry name" value="RNA_pol_sigma-70-like"/>
</dbReference>
<dbReference type="PROSITE" id="PS01063">
    <property type="entry name" value="SIGMA70_ECF"/>
    <property type="match status" value="1"/>
</dbReference>
<evidence type="ECO:0000256" key="5">
    <source>
        <dbReference type="ARBA" id="ARBA00023163"/>
    </source>
</evidence>
<dbReference type="EMBL" id="JBHDLN010000035">
    <property type="protein sequence ID" value="MFB0847383.1"/>
    <property type="molecule type" value="Genomic_DNA"/>
</dbReference>
<dbReference type="Pfam" id="PF08281">
    <property type="entry name" value="Sigma70_r4_2"/>
    <property type="match status" value="1"/>
</dbReference>
<dbReference type="PANTHER" id="PTHR43133:SF51">
    <property type="entry name" value="RNA POLYMERASE SIGMA FACTOR"/>
    <property type="match status" value="1"/>
</dbReference>
<dbReference type="Proteomes" id="UP001575622">
    <property type="component" value="Unassembled WGS sequence"/>
</dbReference>
<keyword evidence="4 6" id="KW-0238">DNA-binding</keyword>
<dbReference type="RefSeq" id="WP_373957196.1">
    <property type="nucleotide sequence ID" value="NZ_JBHDLN010000035.1"/>
</dbReference>
<dbReference type="Gene3D" id="1.10.10.10">
    <property type="entry name" value="Winged helix-like DNA-binding domain superfamily/Winged helix DNA-binding domain"/>
    <property type="match status" value="1"/>
</dbReference>
<dbReference type="InterPro" id="IPR000838">
    <property type="entry name" value="RNA_pol_sigma70_ECF_CS"/>
</dbReference>
<evidence type="ECO:0000313" key="9">
    <source>
        <dbReference type="EMBL" id="MFB0847383.1"/>
    </source>
</evidence>
<keyword evidence="3 6" id="KW-0731">Sigma factor</keyword>
<keyword evidence="10" id="KW-1185">Reference proteome</keyword>
<evidence type="ECO:0000256" key="4">
    <source>
        <dbReference type="ARBA" id="ARBA00023125"/>
    </source>
</evidence>
<dbReference type="PANTHER" id="PTHR43133">
    <property type="entry name" value="RNA POLYMERASE ECF-TYPE SIGMA FACTO"/>
    <property type="match status" value="1"/>
</dbReference>
<evidence type="ECO:0000256" key="3">
    <source>
        <dbReference type="ARBA" id="ARBA00023082"/>
    </source>
</evidence>
<dbReference type="CDD" id="cd06171">
    <property type="entry name" value="Sigma70_r4"/>
    <property type="match status" value="1"/>
</dbReference>
<dbReference type="InterPro" id="IPR013324">
    <property type="entry name" value="RNA_pol_sigma_r3/r4-like"/>
</dbReference>
<evidence type="ECO:0000259" key="7">
    <source>
        <dbReference type="Pfam" id="PF04542"/>
    </source>
</evidence>
<feature type="domain" description="RNA polymerase sigma-70 region 2" evidence="7">
    <location>
        <begin position="40"/>
        <end position="106"/>
    </location>
</feature>
<dbReference type="InterPro" id="IPR013249">
    <property type="entry name" value="RNA_pol_sigma70_r4_t2"/>
</dbReference>
<dbReference type="SUPFAM" id="SSF88946">
    <property type="entry name" value="Sigma2 domain of RNA polymerase sigma factors"/>
    <property type="match status" value="1"/>
</dbReference>
<feature type="domain" description="RNA polymerase sigma factor 70 region 4 type 2" evidence="8">
    <location>
        <begin position="141"/>
        <end position="190"/>
    </location>
</feature>
<evidence type="ECO:0000256" key="6">
    <source>
        <dbReference type="RuleBase" id="RU000716"/>
    </source>
</evidence>
<evidence type="ECO:0000259" key="8">
    <source>
        <dbReference type="Pfam" id="PF08281"/>
    </source>
</evidence>
<protein>
    <recommendedName>
        <fullName evidence="6">RNA polymerase sigma factor</fullName>
    </recommendedName>
</protein>
<evidence type="ECO:0000313" key="10">
    <source>
        <dbReference type="Proteomes" id="UP001575622"/>
    </source>
</evidence>
<dbReference type="NCBIfam" id="TIGR02937">
    <property type="entry name" value="sigma70-ECF"/>
    <property type="match status" value="1"/>
</dbReference>
<dbReference type="InterPro" id="IPR007627">
    <property type="entry name" value="RNA_pol_sigma70_r2"/>
</dbReference>
<evidence type="ECO:0000256" key="1">
    <source>
        <dbReference type="ARBA" id="ARBA00010641"/>
    </source>
</evidence>
<sequence length="202" mass="23874">MQGLISPGSSIRREGRGRTITEEAWIARIISGDADAFRELVDKYGNYLFQAVYGVLRSTKDAEDVTQEALLKIYASLPQYRYQGFKTWLTRIAVNKAIDFKRSQDRKKEDLTDDWEGCTPPEPLQSSPVETQIIRRERSTYVRERLDRLPENYRDVVVAFYIEEKSYQQIAEEQQVAIKTVESKLYRAKQYMRRVWKEEEWE</sequence>
<keyword evidence="2 6" id="KW-0805">Transcription regulation</keyword>
<accession>A0ABV4VCM7</accession>
<reference evidence="9 10" key="1">
    <citation type="submission" date="2024-09" db="EMBL/GenBank/DDBJ databases">
        <authorList>
            <person name="Makale K.P.P."/>
            <person name="Makhzoum A."/>
            <person name="Rantong G."/>
            <person name="Rahube T.O."/>
        </authorList>
    </citation>
    <scope>NUCLEOTIDE SEQUENCE [LARGE SCALE GENOMIC DNA]</scope>
    <source>
        <strain evidence="9 10">KM_D13</strain>
    </source>
</reference>
<comment type="caution">
    <text evidence="9">The sequence shown here is derived from an EMBL/GenBank/DDBJ whole genome shotgun (WGS) entry which is preliminary data.</text>
</comment>